<name>A0ACC1PRZ2_9APHY</name>
<proteinExistence type="predicted"/>
<comment type="caution">
    <text evidence="1">The sequence shown here is derived from an EMBL/GenBank/DDBJ whole genome shotgun (WGS) entry which is preliminary data.</text>
</comment>
<gene>
    <name evidence="1" type="ORF">NUW54_g6525</name>
</gene>
<reference evidence="1" key="1">
    <citation type="submission" date="2022-08" db="EMBL/GenBank/DDBJ databases">
        <title>Genome Sequence of Pycnoporus sanguineus.</title>
        <authorList>
            <person name="Buettner E."/>
        </authorList>
    </citation>
    <scope>NUCLEOTIDE SEQUENCE</scope>
    <source>
        <strain evidence="1">CG-C14</strain>
    </source>
</reference>
<accession>A0ACC1PRZ2</accession>
<protein>
    <submittedName>
        <fullName evidence="1">Uncharacterized protein</fullName>
    </submittedName>
</protein>
<evidence type="ECO:0000313" key="2">
    <source>
        <dbReference type="Proteomes" id="UP001144978"/>
    </source>
</evidence>
<sequence length="510" mass="57030">MSSVGVRVARTRTYCIHRVGRLGRLSAYAWRGPLKTSPVSSLKADPKKPLQSFYLGIRQALLHKFAPDIEGYQFPRDHDSLRYSDYPSTKIDALLELISYHKGKSCQPPATINDGQVIHSGESIDDWSNWPAVPDAPIDKIIVYLAFPSQNWIIRKALLENGFAFEEIHGRATPSQRVASLKAFQTGSKQVLLMSNVGTVGLNIAFANIVVVMDNLWSAQETEQLMGRVWRHPQEKKVIEYHIVAEGTSDIFIGGISFDKGLAHRRLMHMPTTLRSRKKASGKAKTQVPGRRAIGLSPALTVGDRWPPGGTDLNFHLRTVIVDSLEDGRAYVEGDADEEEDERVKARTKILEEGEWRLGFAIRDLPLGTGREKWLNPLSIEALDFLYMHYQPPHPLDVVITPAILSKYHRMFAFNLRLMRVEIVVRTLFRVTRKTSAPLFPTLTSSNKLLLHFRFVAHGFIMGLSSYVYDVAIGSHMDAFLARLSAASGSEHHELASSTQATSAQALGAR</sequence>
<evidence type="ECO:0000313" key="1">
    <source>
        <dbReference type="EMBL" id="KAJ3001286.1"/>
    </source>
</evidence>
<dbReference type="EMBL" id="JANSHE010001748">
    <property type="protein sequence ID" value="KAJ3001286.1"/>
    <property type="molecule type" value="Genomic_DNA"/>
</dbReference>
<organism evidence="1 2">
    <name type="scientific">Trametes sanguinea</name>
    <dbReference type="NCBI Taxonomy" id="158606"/>
    <lineage>
        <taxon>Eukaryota</taxon>
        <taxon>Fungi</taxon>
        <taxon>Dikarya</taxon>
        <taxon>Basidiomycota</taxon>
        <taxon>Agaricomycotina</taxon>
        <taxon>Agaricomycetes</taxon>
        <taxon>Polyporales</taxon>
        <taxon>Polyporaceae</taxon>
        <taxon>Trametes</taxon>
    </lineage>
</organism>
<dbReference type="Proteomes" id="UP001144978">
    <property type="component" value="Unassembled WGS sequence"/>
</dbReference>
<keyword evidence="2" id="KW-1185">Reference proteome</keyword>